<comment type="caution">
    <text evidence="3">The sequence shown here is derived from an EMBL/GenBank/DDBJ whole genome shotgun (WGS) entry which is preliminary data.</text>
</comment>
<dbReference type="Proteomes" id="UP000003157">
    <property type="component" value="Unassembled WGS sequence"/>
</dbReference>
<organism evidence="3 4">
    <name type="scientific">Coprobacillus cateniformis</name>
    <dbReference type="NCBI Taxonomy" id="100884"/>
    <lineage>
        <taxon>Bacteria</taxon>
        <taxon>Bacillati</taxon>
        <taxon>Bacillota</taxon>
        <taxon>Erysipelotrichia</taxon>
        <taxon>Erysipelotrichales</taxon>
        <taxon>Coprobacillaceae</taxon>
        <taxon>Coprobacillus</taxon>
    </lineage>
</organism>
<dbReference type="OrthoDB" id="6603449at2"/>
<dbReference type="RefSeq" id="WP_008787220.1">
    <property type="nucleotide sequence ID" value="NZ_AKCB01000001.1"/>
</dbReference>
<dbReference type="AlphaFoldDB" id="E7G5Q4"/>
<dbReference type="EMBL" id="ADKX01000001">
    <property type="protein sequence ID" value="EFW06555.1"/>
    <property type="molecule type" value="Genomic_DNA"/>
</dbReference>
<dbReference type="InterPro" id="IPR003501">
    <property type="entry name" value="PTS_EIIB_2/3"/>
</dbReference>
<dbReference type="SUPFAM" id="SSF52794">
    <property type="entry name" value="PTS system IIB component-like"/>
    <property type="match status" value="1"/>
</dbReference>
<dbReference type="PROSITE" id="PS51099">
    <property type="entry name" value="PTS_EIIB_TYPE_2"/>
    <property type="match status" value="1"/>
</dbReference>
<evidence type="ECO:0000259" key="2">
    <source>
        <dbReference type="PROSITE" id="PS51099"/>
    </source>
</evidence>
<keyword evidence="1" id="KW-0808">Transferase</keyword>
<dbReference type="InterPro" id="IPR013011">
    <property type="entry name" value="PTS_EIIB_2"/>
</dbReference>
<dbReference type="GO" id="GO:0008982">
    <property type="term" value="F:protein-N(PI)-phosphohistidine-sugar phosphotransferase activity"/>
    <property type="evidence" value="ECO:0007669"/>
    <property type="project" value="InterPro"/>
</dbReference>
<dbReference type="CDD" id="cd05563">
    <property type="entry name" value="PTS_IIB_ascorbate"/>
    <property type="match status" value="1"/>
</dbReference>
<dbReference type="GO" id="GO:0009401">
    <property type="term" value="P:phosphoenolpyruvate-dependent sugar phosphotransferase system"/>
    <property type="evidence" value="ECO:0007669"/>
    <property type="project" value="InterPro"/>
</dbReference>
<protein>
    <recommendedName>
        <fullName evidence="2">PTS EIIB type-2 domain-containing protein</fullName>
    </recommendedName>
</protein>
<gene>
    <name evidence="3" type="ORF">HMPREF9488_00092</name>
</gene>
<dbReference type="STRING" id="100884.GCA_000269565_01608"/>
<dbReference type="GeneID" id="78229481"/>
<proteinExistence type="predicted"/>
<sequence>MARKTALIMCRTGMGSSLMLKIKVDKLIMKNNFPLDVTHDAFSGFAGQQKTDIIITMDDLVDEFKGSSAYVIGVKDIMDVDYIESELKKYFAENN</sequence>
<evidence type="ECO:0000313" key="4">
    <source>
        <dbReference type="Proteomes" id="UP000003157"/>
    </source>
</evidence>
<evidence type="ECO:0000313" key="3">
    <source>
        <dbReference type="EMBL" id="EFW06555.1"/>
    </source>
</evidence>
<accession>E7G5Q4</accession>
<keyword evidence="4" id="KW-1185">Reference proteome</keyword>
<dbReference type="eggNOG" id="COG3414">
    <property type="taxonomic scope" value="Bacteria"/>
</dbReference>
<name>E7G5Q4_9FIRM</name>
<feature type="domain" description="PTS EIIB type-2" evidence="2">
    <location>
        <begin position="4"/>
        <end position="95"/>
    </location>
</feature>
<dbReference type="InterPro" id="IPR036095">
    <property type="entry name" value="PTS_EIIB-like_sf"/>
</dbReference>
<dbReference type="Gene3D" id="3.40.50.2300">
    <property type="match status" value="1"/>
</dbReference>
<evidence type="ECO:0000256" key="1">
    <source>
        <dbReference type="ARBA" id="ARBA00022679"/>
    </source>
</evidence>
<reference evidence="3 4" key="1">
    <citation type="submission" date="2010-12" db="EMBL/GenBank/DDBJ databases">
        <title>The Genome Sequence of Coprobacillus sp. strain 29_1.</title>
        <authorList>
            <consortium name="The Broad Institute Genome Sequencing Platform"/>
            <person name="Earl A."/>
            <person name="Ward D."/>
            <person name="Feldgarden M."/>
            <person name="Gevers D."/>
            <person name="Daigneault M."/>
            <person name="Sibley C.D."/>
            <person name="White A."/>
            <person name="Strauss J."/>
            <person name="Allen-Vercoe E."/>
            <person name="Young S.K."/>
            <person name="Zeng Q."/>
            <person name="Gargeya S."/>
            <person name="Fitzgerald M."/>
            <person name="Haas B."/>
            <person name="Abouelleil A."/>
            <person name="Alvarado L."/>
            <person name="Arachchi H.M."/>
            <person name="Berlin A."/>
            <person name="Brown A."/>
            <person name="Chapman S.B."/>
            <person name="Chen Z."/>
            <person name="Dunbar C."/>
            <person name="Freedman E."/>
            <person name="Gearin G."/>
            <person name="Gellesch M."/>
            <person name="Goldberg J."/>
            <person name="Griggs A."/>
            <person name="Gujja S."/>
            <person name="Heilman E."/>
            <person name="Heiman D."/>
            <person name="Howarth C."/>
            <person name="Larson L."/>
            <person name="Lui A."/>
            <person name="MacDonald P.J.P."/>
            <person name="Mehta T."/>
            <person name="Montmayeur A."/>
            <person name="Murphy C."/>
            <person name="Neiman D."/>
            <person name="Pearson M."/>
            <person name="Priest M."/>
            <person name="Roberts A."/>
            <person name="Saif S."/>
            <person name="Shea T."/>
            <person name="Shenoy N."/>
            <person name="Sisk P."/>
            <person name="Stolte C."/>
            <person name="Sykes S."/>
            <person name="White J."/>
            <person name="Yandava C."/>
            <person name="Nusbaum C."/>
            <person name="Birren B."/>
        </authorList>
    </citation>
    <scope>NUCLEOTIDE SEQUENCE [LARGE SCALE GENOMIC DNA]</scope>
    <source>
        <strain evidence="3 4">29_1</strain>
    </source>
</reference>
<dbReference type="HOGENOM" id="CLU_159248_0_0_9"/>
<dbReference type="Pfam" id="PF02302">
    <property type="entry name" value="PTS_IIB"/>
    <property type="match status" value="1"/>
</dbReference>